<dbReference type="GO" id="GO:0007264">
    <property type="term" value="P:small GTPase-mediated signal transduction"/>
    <property type="evidence" value="ECO:0007669"/>
    <property type="project" value="InterPro"/>
</dbReference>
<dbReference type="EMBL" id="MVBO01000003">
    <property type="protein sequence ID" value="OZJ06432.1"/>
    <property type="molecule type" value="Genomic_DNA"/>
</dbReference>
<dbReference type="PRINTS" id="PR00449">
    <property type="entry name" value="RASTRNSFRMNG"/>
</dbReference>
<dbReference type="FunFam" id="3.40.50.300:FF:000983">
    <property type="entry name" value="Rho family GTPase"/>
    <property type="match status" value="1"/>
</dbReference>
<dbReference type="InterPro" id="IPR005225">
    <property type="entry name" value="Small_GTP-bd"/>
</dbReference>
<dbReference type="GO" id="GO:0003924">
    <property type="term" value="F:GTPase activity"/>
    <property type="evidence" value="ECO:0007669"/>
    <property type="project" value="EnsemblFungi"/>
</dbReference>
<dbReference type="SUPFAM" id="SSF52540">
    <property type="entry name" value="P-loop containing nucleoside triphosphate hydrolases"/>
    <property type="match status" value="1"/>
</dbReference>
<dbReference type="AlphaFoldDB" id="A0A261Y738"/>
<evidence type="ECO:0000256" key="2">
    <source>
        <dbReference type="ARBA" id="ARBA00010142"/>
    </source>
</evidence>
<dbReference type="Pfam" id="PF00071">
    <property type="entry name" value="Ras"/>
    <property type="match status" value="1"/>
</dbReference>
<organism evidence="10 11">
    <name type="scientific">Bifiguratus adelaidae</name>
    <dbReference type="NCBI Taxonomy" id="1938954"/>
    <lineage>
        <taxon>Eukaryota</taxon>
        <taxon>Fungi</taxon>
        <taxon>Fungi incertae sedis</taxon>
        <taxon>Mucoromycota</taxon>
        <taxon>Mucoromycotina</taxon>
        <taxon>Endogonomycetes</taxon>
        <taxon>Endogonales</taxon>
        <taxon>Endogonales incertae sedis</taxon>
        <taxon>Bifiguratus</taxon>
    </lineage>
</organism>
<accession>A0A261Y738</accession>
<dbReference type="NCBIfam" id="TIGR00231">
    <property type="entry name" value="small_GTP"/>
    <property type="match status" value="1"/>
</dbReference>
<name>A0A261Y738_9FUNG</name>
<dbReference type="InterPro" id="IPR001806">
    <property type="entry name" value="Small_GTPase"/>
</dbReference>
<dbReference type="GO" id="GO:0030950">
    <property type="term" value="P:establishment or maintenance of actin cytoskeleton polarity"/>
    <property type="evidence" value="ECO:0007669"/>
    <property type="project" value="EnsemblFungi"/>
</dbReference>
<keyword evidence="7" id="KW-0472">Membrane</keyword>
<dbReference type="GO" id="GO:0005933">
    <property type="term" value="C:cellular bud"/>
    <property type="evidence" value="ECO:0007669"/>
    <property type="project" value="EnsemblFungi"/>
</dbReference>
<dbReference type="GO" id="GO:0032153">
    <property type="term" value="C:cell division site"/>
    <property type="evidence" value="ECO:0007669"/>
    <property type="project" value="EnsemblFungi"/>
</dbReference>
<keyword evidence="8" id="KW-0449">Lipoprotein</keyword>
<comment type="similarity">
    <text evidence="2">Belongs to the small GTPase superfamily. Rho family.</text>
</comment>
<dbReference type="GO" id="GO:0005525">
    <property type="term" value="F:GTP binding"/>
    <property type="evidence" value="ECO:0007669"/>
    <property type="project" value="UniProtKB-KW"/>
</dbReference>
<dbReference type="GO" id="GO:0090338">
    <property type="term" value="P:positive regulation of formin-nucleated actin cable assembly"/>
    <property type="evidence" value="ECO:0007669"/>
    <property type="project" value="EnsemblFungi"/>
</dbReference>
<dbReference type="Gene3D" id="3.40.50.300">
    <property type="entry name" value="P-loop containing nucleotide triphosphate hydrolases"/>
    <property type="match status" value="1"/>
</dbReference>
<reference evidence="10 11" key="1">
    <citation type="journal article" date="2017" name="Mycologia">
        <title>Bifiguratus adelaidae, gen. et sp. nov., a new member of Mucoromycotina in endophytic and soil-dwelling habitats.</title>
        <authorList>
            <person name="Torres-Cruz T.J."/>
            <person name="Billingsley Tobias T.L."/>
            <person name="Almatruk M."/>
            <person name="Hesse C."/>
            <person name="Kuske C.R."/>
            <person name="Desiro A."/>
            <person name="Benucci G.M."/>
            <person name="Bonito G."/>
            <person name="Stajich J.E."/>
            <person name="Dunlap C."/>
            <person name="Arnold A.E."/>
            <person name="Porras-Alfaro A."/>
        </authorList>
    </citation>
    <scope>NUCLEOTIDE SEQUENCE [LARGE SCALE GENOMIC DNA]</scope>
    <source>
        <strain evidence="10 11">AZ0501</strain>
    </source>
</reference>
<keyword evidence="9" id="KW-0636">Prenylation</keyword>
<keyword evidence="6" id="KW-0342">GTP-binding</keyword>
<keyword evidence="11" id="KW-1185">Reference proteome</keyword>
<evidence type="ECO:0000256" key="3">
    <source>
        <dbReference type="ARBA" id="ARBA00022475"/>
    </source>
</evidence>
<evidence type="ECO:0000256" key="4">
    <source>
        <dbReference type="ARBA" id="ARBA00022481"/>
    </source>
</evidence>
<dbReference type="OrthoDB" id="8830751at2759"/>
<dbReference type="GO" id="GO:0045921">
    <property type="term" value="P:positive regulation of exocytosis"/>
    <property type="evidence" value="ECO:0007669"/>
    <property type="project" value="EnsemblFungi"/>
</dbReference>
<gene>
    <name evidence="10" type="ORF">BZG36_00551</name>
</gene>
<keyword evidence="5" id="KW-0547">Nucleotide-binding</keyword>
<evidence type="ECO:0000256" key="6">
    <source>
        <dbReference type="ARBA" id="ARBA00023134"/>
    </source>
</evidence>
<dbReference type="PROSITE" id="PS51419">
    <property type="entry name" value="RAB"/>
    <property type="match status" value="1"/>
</dbReference>
<dbReference type="GO" id="GO:0000226">
    <property type="term" value="P:microtubule cytoskeleton organization"/>
    <property type="evidence" value="ECO:0007669"/>
    <property type="project" value="EnsemblFungi"/>
</dbReference>
<dbReference type="SMART" id="SM00175">
    <property type="entry name" value="RAB"/>
    <property type="match status" value="1"/>
</dbReference>
<evidence type="ECO:0000256" key="1">
    <source>
        <dbReference type="ARBA" id="ARBA00004342"/>
    </source>
</evidence>
<evidence type="ECO:0000256" key="5">
    <source>
        <dbReference type="ARBA" id="ARBA00022741"/>
    </source>
</evidence>
<evidence type="ECO:0000256" key="8">
    <source>
        <dbReference type="ARBA" id="ARBA00023288"/>
    </source>
</evidence>
<dbReference type="GO" id="GO:0005829">
    <property type="term" value="C:cytosol"/>
    <property type="evidence" value="ECO:0007669"/>
    <property type="project" value="EnsemblFungi"/>
</dbReference>
<dbReference type="Proteomes" id="UP000242875">
    <property type="component" value="Unassembled WGS sequence"/>
</dbReference>
<dbReference type="PROSITE" id="PS51420">
    <property type="entry name" value="RHO"/>
    <property type="match status" value="1"/>
</dbReference>
<comment type="subcellular location">
    <subcellularLocation>
        <location evidence="1">Cell membrane</location>
        <topology evidence="1">Lipid-anchor</topology>
        <orientation evidence="1">Cytoplasmic side</orientation>
    </subcellularLocation>
</comment>
<dbReference type="GO" id="GO:0005886">
    <property type="term" value="C:plasma membrane"/>
    <property type="evidence" value="ECO:0007669"/>
    <property type="project" value="UniProtKB-SubCell"/>
</dbReference>
<keyword evidence="3" id="KW-1003">Cell membrane</keyword>
<dbReference type="SMART" id="SM00174">
    <property type="entry name" value="RHO"/>
    <property type="match status" value="1"/>
</dbReference>
<evidence type="ECO:0000256" key="7">
    <source>
        <dbReference type="ARBA" id="ARBA00023136"/>
    </source>
</evidence>
<dbReference type="InterPro" id="IPR003578">
    <property type="entry name" value="Small_GTPase_Rho"/>
</dbReference>
<keyword evidence="4" id="KW-0488">Methylation</keyword>
<sequence length="204" mass="22792">MLACVKLDAKKRKIVILGDGACGKTSLLKVFTQGYFPQVYEPTVFKNYTQAIEVRGTTVELSLWDTAGQEEFDRLRSLAYADSHVAMLCFAVDNRNSLENIEGKWLSEIQVYCPGVILVLVALKCDLRHDPIVKDRLARFGTSPVTYEEGLELAKQLRAARYLECSAKFNRGVQECFQQVAQVALNAKLIRSHENIGSGLCSLL</sequence>
<proteinExistence type="inferred from homology"/>
<dbReference type="GO" id="GO:0010590">
    <property type="term" value="P:regulation of septum digestion after cytokinesis"/>
    <property type="evidence" value="ECO:0007669"/>
    <property type="project" value="EnsemblFungi"/>
</dbReference>
<dbReference type="SMART" id="SM00173">
    <property type="entry name" value="RAS"/>
    <property type="match status" value="1"/>
</dbReference>
<evidence type="ECO:0000313" key="11">
    <source>
        <dbReference type="Proteomes" id="UP000242875"/>
    </source>
</evidence>
<dbReference type="PROSITE" id="PS51421">
    <property type="entry name" value="RAS"/>
    <property type="match status" value="1"/>
</dbReference>
<evidence type="ECO:0000256" key="9">
    <source>
        <dbReference type="ARBA" id="ARBA00023289"/>
    </source>
</evidence>
<dbReference type="InterPro" id="IPR027417">
    <property type="entry name" value="P-loop_NTPase"/>
</dbReference>
<dbReference type="PANTHER" id="PTHR24072">
    <property type="entry name" value="RHO FAMILY GTPASE"/>
    <property type="match status" value="1"/>
</dbReference>
<protein>
    <submittedName>
        <fullName evidence="10">GTP-binding protein Rho3</fullName>
    </submittedName>
</protein>
<comment type="caution">
    <text evidence="10">The sequence shown here is derived from an EMBL/GenBank/DDBJ whole genome shotgun (WGS) entry which is preliminary data.</text>
</comment>
<evidence type="ECO:0000313" key="10">
    <source>
        <dbReference type="EMBL" id="OZJ06432.1"/>
    </source>
</evidence>